<organism evidence="2 3">
    <name type="scientific">Thanatephorus cucumeris (strain AG1-IB / isolate 7/3/14)</name>
    <name type="common">Lettuce bottom rot fungus</name>
    <name type="synonym">Rhizoctonia solani</name>
    <dbReference type="NCBI Taxonomy" id="1108050"/>
    <lineage>
        <taxon>Eukaryota</taxon>
        <taxon>Fungi</taxon>
        <taxon>Dikarya</taxon>
        <taxon>Basidiomycota</taxon>
        <taxon>Agaricomycotina</taxon>
        <taxon>Agaricomycetes</taxon>
        <taxon>Cantharellales</taxon>
        <taxon>Ceratobasidiaceae</taxon>
        <taxon>Rhizoctonia</taxon>
        <taxon>Rhizoctonia solani AG-1</taxon>
    </lineage>
</organism>
<protein>
    <submittedName>
        <fullName evidence="2">Uncharacterized protein</fullName>
    </submittedName>
</protein>
<name>A0A0B7FV40_THACB</name>
<proteinExistence type="predicted"/>
<dbReference type="OrthoDB" id="3157777at2759"/>
<feature type="compositionally biased region" description="Polar residues" evidence="1">
    <location>
        <begin position="133"/>
        <end position="147"/>
    </location>
</feature>
<dbReference type="EMBL" id="LN679104">
    <property type="protein sequence ID" value="CEL60754.1"/>
    <property type="molecule type" value="Genomic_DNA"/>
</dbReference>
<dbReference type="Proteomes" id="UP000059188">
    <property type="component" value="Unassembled WGS sequence"/>
</dbReference>
<reference evidence="2 3" key="1">
    <citation type="submission" date="2014-11" db="EMBL/GenBank/DDBJ databases">
        <authorList>
            <person name="Wibberg Daniel"/>
        </authorList>
    </citation>
    <scope>NUCLEOTIDE SEQUENCE [LARGE SCALE GENOMIC DNA]</scope>
    <source>
        <strain evidence="2">Rhizoctonia solani AG1-IB 7/3/14</strain>
    </source>
</reference>
<accession>A0A0B7FV40</accession>
<evidence type="ECO:0000256" key="1">
    <source>
        <dbReference type="SAM" id="MobiDB-lite"/>
    </source>
</evidence>
<sequence length="529" mass="58383">MNTTFRSSESLPSLHSFQSRQKRLSDPRRNSAHLLAYINHGSARSIESVSSHEVSLVDLHTDTHPTKLPDDPAAWWNSLVELKPFNLRPLSNFGIDLSPNNVPENTPKPLHFGTVPTRPHRRPPPLELDHRTVSSNKENLSPSSIRLPTSAKAPNGMAEFDSSSPWFILNQFPTPPATPSLIRGSNTSTSIHKLSRNANSMHPSLSSLVKDRPMGLVENYPSLPSIKKKRQSSFSSIGKVFKATQAPIPHTPPPIPPMWLQFDPVPTGGSDIKSPPALQRRDTFKSRLFSIGTSPKASPQDFDSDNRRPPSRPIPRSGKRVVSESAKGRVVISDYSRPIEPRSRSVSQPTQPRDKGSKTESGIPGPSQNIPPLPNDLGDHLVIPGWRTRSHSRFNLRTPSRKHGGSSPTQASFPAENEVPPSSIASFEENFQNPEGVMRLPASGSVRSLTANLDPFGVRGLASFFRSEYEAPMSRIQVTTTFHRMVSPEAAISKKWSESQESRVVHQVPEIVISSSGGLDELKRRNWTA</sequence>
<evidence type="ECO:0000313" key="3">
    <source>
        <dbReference type="Proteomes" id="UP000059188"/>
    </source>
</evidence>
<feature type="region of interest" description="Disordered" evidence="1">
    <location>
        <begin position="101"/>
        <end position="151"/>
    </location>
</feature>
<evidence type="ECO:0000313" key="2">
    <source>
        <dbReference type="EMBL" id="CEL60754.1"/>
    </source>
</evidence>
<keyword evidence="3" id="KW-1185">Reference proteome</keyword>
<feature type="region of interest" description="Disordered" evidence="1">
    <location>
        <begin position="1"/>
        <end position="27"/>
    </location>
</feature>
<gene>
    <name evidence="2" type="ORF">RSOLAG1IB_03993</name>
</gene>
<feature type="compositionally biased region" description="Polar residues" evidence="1">
    <location>
        <begin position="1"/>
        <end position="19"/>
    </location>
</feature>
<feature type="region of interest" description="Disordered" evidence="1">
    <location>
        <begin position="250"/>
        <end position="421"/>
    </location>
</feature>
<feature type="compositionally biased region" description="Basic residues" evidence="1">
    <location>
        <begin position="388"/>
        <end position="404"/>
    </location>
</feature>
<dbReference type="AlphaFoldDB" id="A0A0B7FV40"/>